<keyword evidence="2" id="KW-0732">Signal</keyword>
<feature type="non-terminal residue" evidence="4">
    <location>
        <position position="330"/>
    </location>
</feature>
<dbReference type="Proteomes" id="UP000886289">
    <property type="component" value="Unassembled WGS sequence"/>
</dbReference>
<proteinExistence type="predicted"/>
<evidence type="ECO:0000256" key="1">
    <source>
        <dbReference type="ARBA" id="ARBA00004370"/>
    </source>
</evidence>
<dbReference type="InterPro" id="IPR038591">
    <property type="entry name" value="NolW-like_sf"/>
</dbReference>
<reference evidence="4" key="1">
    <citation type="journal article" date="2020" name="mSystems">
        <title>Genome- and Community-Level Interaction Insights into Carbon Utilization and Element Cycling Functions of Hydrothermarchaeota in Hydrothermal Sediment.</title>
        <authorList>
            <person name="Zhou Z."/>
            <person name="Liu Y."/>
            <person name="Xu W."/>
            <person name="Pan J."/>
            <person name="Luo Z.H."/>
            <person name="Li M."/>
        </authorList>
    </citation>
    <scope>NUCLEOTIDE SEQUENCE [LARGE SCALE GENOMIC DNA]</scope>
    <source>
        <strain evidence="4">HyVt-233</strain>
    </source>
</reference>
<organism evidence="4">
    <name type="scientific">Desulfofervidus auxilii</name>
    <dbReference type="NCBI Taxonomy" id="1621989"/>
    <lineage>
        <taxon>Bacteria</taxon>
        <taxon>Pseudomonadati</taxon>
        <taxon>Thermodesulfobacteriota</taxon>
        <taxon>Candidatus Desulfofervidia</taxon>
        <taxon>Candidatus Desulfofervidales</taxon>
        <taxon>Candidatus Desulfofervidaceae</taxon>
        <taxon>Candidatus Desulfofervidus</taxon>
    </lineage>
</organism>
<dbReference type="GO" id="GO:0009306">
    <property type="term" value="P:protein secretion"/>
    <property type="evidence" value="ECO:0007669"/>
    <property type="project" value="TreeGrafter"/>
</dbReference>
<evidence type="ECO:0008006" key="5">
    <source>
        <dbReference type="Google" id="ProtNLM"/>
    </source>
</evidence>
<evidence type="ECO:0000256" key="3">
    <source>
        <dbReference type="ARBA" id="ARBA00023136"/>
    </source>
</evidence>
<dbReference type="Gene3D" id="3.30.1370.120">
    <property type="match status" value="2"/>
</dbReference>
<dbReference type="PANTHER" id="PTHR30332:SF24">
    <property type="entry name" value="SECRETIN GSPD-RELATED"/>
    <property type="match status" value="1"/>
</dbReference>
<keyword evidence="3" id="KW-0472">Membrane</keyword>
<evidence type="ECO:0000256" key="2">
    <source>
        <dbReference type="ARBA" id="ARBA00022729"/>
    </source>
</evidence>
<dbReference type="InterPro" id="IPR050810">
    <property type="entry name" value="Bact_Secretion_Sys_Channel"/>
</dbReference>
<comment type="caution">
    <text evidence="4">The sequence shown here is derived from an EMBL/GenBank/DDBJ whole genome shotgun (WGS) entry which is preliminary data.</text>
</comment>
<protein>
    <recommendedName>
        <fullName evidence="5">NolW-like domain-containing protein</fullName>
    </recommendedName>
</protein>
<dbReference type="AlphaFoldDB" id="A0A7C0U3Q5"/>
<dbReference type="PANTHER" id="PTHR30332">
    <property type="entry name" value="PROBABLE GENERAL SECRETION PATHWAY PROTEIN D"/>
    <property type="match status" value="1"/>
</dbReference>
<gene>
    <name evidence="4" type="ORF">ENG63_08055</name>
</gene>
<dbReference type="EMBL" id="DRBS01000300">
    <property type="protein sequence ID" value="HDD44793.1"/>
    <property type="molecule type" value="Genomic_DNA"/>
</dbReference>
<evidence type="ECO:0000313" key="4">
    <source>
        <dbReference type="EMBL" id="HDD44793.1"/>
    </source>
</evidence>
<name>A0A7C0U3Q5_DESA2</name>
<dbReference type="GO" id="GO:0015627">
    <property type="term" value="C:type II protein secretion system complex"/>
    <property type="evidence" value="ECO:0007669"/>
    <property type="project" value="TreeGrafter"/>
</dbReference>
<dbReference type="GO" id="GO:0016020">
    <property type="term" value="C:membrane"/>
    <property type="evidence" value="ECO:0007669"/>
    <property type="project" value="UniProtKB-SubCell"/>
</dbReference>
<comment type="subcellular location">
    <subcellularLocation>
        <location evidence="1">Membrane</location>
    </subcellularLocation>
</comment>
<sequence length="330" mass="37454">MYKIILWLIIVVLSVNVYAQTEVQLVPIQHGVSKPSISKNSKKIIKKFKKINDPSPNLKQKNKQSRKIELNFEQAPLSEVLRTIMGEYLKKSYIIEPGLNPGLSLYVQGEYTNGALLTLLCQALRLYGIELIEKNNVFLVVRKEKASQLGLPITKQAIPKKEGIVILIYRLSYIEPKIALNTIKPFLSQKAPIIVNPAISGLILADEKENIKTILQILQTIDSFLLGNIYIETIPLKHIDANIIAENIKTIFNDLSILKNNPKIKESIVIIPLEKTNYLLVAALTQELLSEVKRWIKILDSIEVTQEERIYVRFIKNAQAKDIADILNQL</sequence>
<accession>A0A7C0U3Q5</accession>